<feature type="region of interest" description="Disordered" evidence="1">
    <location>
        <begin position="1"/>
        <end position="48"/>
    </location>
</feature>
<comment type="caution">
    <text evidence="2">The sequence shown here is derived from an EMBL/GenBank/DDBJ whole genome shotgun (WGS) entry which is preliminary data.</text>
</comment>
<reference evidence="2 3" key="1">
    <citation type="journal article" date="2023" name="Nucleic Acids Res.">
        <title>The hologenome of Daphnia magna reveals possible DNA methylation and microbiome-mediated evolution of the host genome.</title>
        <authorList>
            <person name="Chaturvedi A."/>
            <person name="Li X."/>
            <person name="Dhandapani V."/>
            <person name="Marshall H."/>
            <person name="Kissane S."/>
            <person name="Cuenca-Cambronero M."/>
            <person name="Asole G."/>
            <person name="Calvet F."/>
            <person name="Ruiz-Romero M."/>
            <person name="Marangio P."/>
            <person name="Guigo R."/>
            <person name="Rago D."/>
            <person name="Mirbahai L."/>
            <person name="Eastwood N."/>
            <person name="Colbourne J.K."/>
            <person name="Zhou J."/>
            <person name="Mallon E."/>
            <person name="Orsini L."/>
        </authorList>
    </citation>
    <scope>NUCLEOTIDE SEQUENCE [LARGE SCALE GENOMIC DNA]</scope>
    <source>
        <strain evidence="2">LRV0_1</strain>
    </source>
</reference>
<accession>A0ABR0AUT6</accession>
<name>A0ABR0AUT6_9CRUS</name>
<dbReference type="Proteomes" id="UP001234178">
    <property type="component" value="Unassembled WGS sequence"/>
</dbReference>
<keyword evidence="3" id="KW-1185">Reference proteome</keyword>
<evidence type="ECO:0000313" key="2">
    <source>
        <dbReference type="EMBL" id="KAK4028891.1"/>
    </source>
</evidence>
<feature type="compositionally biased region" description="Polar residues" evidence="1">
    <location>
        <begin position="25"/>
        <end position="37"/>
    </location>
</feature>
<evidence type="ECO:0000256" key="1">
    <source>
        <dbReference type="SAM" id="MobiDB-lite"/>
    </source>
</evidence>
<proteinExistence type="predicted"/>
<protein>
    <submittedName>
        <fullName evidence="2">Uncharacterized protein</fullName>
    </submittedName>
</protein>
<feature type="compositionally biased region" description="Basic and acidic residues" evidence="1">
    <location>
        <begin position="1"/>
        <end position="16"/>
    </location>
</feature>
<gene>
    <name evidence="2" type="ORF">OUZ56_021910</name>
</gene>
<dbReference type="EMBL" id="JAOYFB010000039">
    <property type="protein sequence ID" value="KAK4028891.1"/>
    <property type="molecule type" value="Genomic_DNA"/>
</dbReference>
<sequence>MEDPGRRERRTNERLEQLPQFAQFEESNQSEGRSTLQEQRKGPSVGKRNESLLFDYPLSIHSKPHFPQSPCLASPTHFLQKFSSSPMSFYVVSMHKIDCHSLMYSRYVYVVVCKIRISLAIPISARLTTEGDLSEIHGLTITALTGGRLYRQYSSLQSPLVLTLINAVGSLEGQRNVRSRLVDCLGEKRAAGVYILDRRSSHSVK</sequence>
<organism evidence="2 3">
    <name type="scientific">Daphnia magna</name>
    <dbReference type="NCBI Taxonomy" id="35525"/>
    <lineage>
        <taxon>Eukaryota</taxon>
        <taxon>Metazoa</taxon>
        <taxon>Ecdysozoa</taxon>
        <taxon>Arthropoda</taxon>
        <taxon>Crustacea</taxon>
        <taxon>Branchiopoda</taxon>
        <taxon>Diplostraca</taxon>
        <taxon>Cladocera</taxon>
        <taxon>Anomopoda</taxon>
        <taxon>Daphniidae</taxon>
        <taxon>Daphnia</taxon>
    </lineage>
</organism>
<evidence type="ECO:0000313" key="3">
    <source>
        <dbReference type="Proteomes" id="UP001234178"/>
    </source>
</evidence>